<organism evidence="1">
    <name type="scientific">Siphoviridae sp. ctKm44</name>
    <dbReference type="NCBI Taxonomy" id="2826245"/>
    <lineage>
        <taxon>Viruses</taxon>
        <taxon>Duplodnaviria</taxon>
        <taxon>Heunggongvirae</taxon>
        <taxon>Uroviricota</taxon>
        <taxon>Caudoviricetes</taxon>
    </lineage>
</organism>
<protein>
    <submittedName>
        <fullName evidence="1">Uncharacterized protein</fullName>
    </submittedName>
</protein>
<name>A0A8S5LU81_9CAUD</name>
<proteinExistence type="predicted"/>
<sequence>MRLRIYPKGDQRPLLFEKVANVDLHIHQHDWSITFNHIDHINKNKACVATSHFSSVNSSGLTFLYENSEDHKSFEETVKINRG</sequence>
<evidence type="ECO:0000313" key="1">
    <source>
        <dbReference type="EMBL" id="DAD73387.1"/>
    </source>
</evidence>
<accession>A0A8S5LU81</accession>
<dbReference type="EMBL" id="BK014735">
    <property type="protein sequence ID" value="DAD73387.1"/>
    <property type="molecule type" value="Genomic_DNA"/>
</dbReference>
<reference evidence="1" key="1">
    <citation type="journal article" date="2021" name="Proc. Natl. Acad. Sci. U.S.A.">
        <title>A Catalog of Tens of Thousands of Viruses from Human Metagenomes Reveals Hidden Associations with Chronic Diseases.</title>
        <authorList>
            <person name="Tisza M.J."/>
            <person name="Buck C.B."/>
        </authorList>
    </citation>
    <scope>NUCLEOTIDE SEQUENCE</scope>
    <source>
        <strain evidence="1">CtKm44</strain>
    </source>
</reference>